<evidence type="ECO:0000256" key="2">
    <source>
        <dbReference type="ARBA" id="ARBA00022434"/>
    </source>
</evidence>
<comment type="function">
    <text evidence="6">May alleviate iron toxicity in the presence of oxygen.</text>
</comment>
<protein>
    <recommendedName>
        <fullName evidence="8">Ferritin</fullName>
        <ecNumber evidence="8">1.16.3.2</ecNumber>
    </recommendedName>
</protein>
<evidence type="ECO:0000259" key="9">
    <source>
        <dbReference type="PROSITE" id="PS50905"/>
    </source>
</evidence>
<feature type="domain" description="Ferritin-like diiron" evidence="9">
    <location>
        <begin position="1"/>
        <end position="144"/>
    </location>
</feature>
<comment type="similarity">
    <text evidence="1 8">Belongs to the ferritin family. Prokaryotic subfamily.</text>
</comment>
<feature type="binding site" evidence="7">
    <location>
        <position position="126"/>
    </location>
    <ligand>
        <name>Fe cation</name>
        <dbReference type="ChEBI" id="CHEBI:24875"/>
        <label>1</label>
    </ligand>
</feature>
<dbReference type="KEGG" id="fte:Fluta_1554"/>
<dbReference type="EMBL" id="CP002542">
    <property type="protein sequence ID" value="AEA43546.1"/>
    <property type="molecule type" value="Genomic_DNA"/>
</dbReference>
<keyword evidence="2 8" id="KW-0409">Iron storage</keyword>
<dbReference type="FunFam" id="1.20.1260.10:FF:000001">
    <property type="entry name" value="Non-heme ferritin"/>
    <property type="match status" value="1"/>
</dbReference>
<evidence type="ECO:0000313" key="10">
    <source>
        <dbReference type="EMBL" id="AEA43546.1"/>
    </source>
</evidence>
<proteinExistence type="inferred from homology"/>
<evidence type="ECO:0000256" key="4">
    <source>
        <dbReference type="ARBA" id="ARBA00023002"/>
    </source>
</evidence>
<dbReference type="InterPro" id="IPR012347">
    <property type="entry name" value="Ferritin-like"/>
</dbReference>
<dbReference type="Pfam" id="PF00210">
    <property type="entry name" value="Ferritin"/>
    <property type="match status" value="1"/>
</dbReference>
<reference evidence="11" key="2">
    <citation type="submission" date="2011-02" db="EMBL/GenBank/DDBJ databases">
        <title>The complete genome of Fluviicola taffensis DSM 16823.</title>
        <authorList>
            <consortium name="US DOE Joint Genome Institute (JGI-PGF)"/>
            <person name="Lucas S."/>
            <person name="Copeland A."/>
            <person name="Lapidus A."/>
            <person name="Bruce D."/>
            <person name="Goodwin L."/>
            <person name="Pitluck S."/>
            <person name="Kyrpides N."/>
            <person name="Mavromatis K."/>
            <person name="Ivanova N."/>
            <person name="Mikhailova N."/>
            <person name="Pagani I."/>
            <person name="Chertkov O."/>
            <person name="Detter J.C."/>
            <person name="Han C."/>
            <person name="Tapia R."/>
            <person name="Land M."/>
            <person name="Hauser L."/>
            <person name="Markowitz V."/>
            <person name="Cheng J.-F."/>
            <person name="Hugenholtz P."/>
            <person name="Woyke T."/>
            <person name="Wu D."/>
            <person name="Tindall B."/>
            <person name="Pomrenke H.G."/>
            <person name="Brambilla E."/>
            <person name="Klenk H.-P."/>
            <person name="Eisen J.A."/>
        </authorList>
    </citation>
    <scope>NUCLEOTIDE SEQUENCE [LARGE SCALE GENOMIC DNA]</scope>
    <source>
        <strain evidence="11">DSM 16823 / RW262 / RW262</strain>
    </source>
</reference>
<feature type="binding site" evidence="7">
    <location>
        <position position="52"/>
    </location>
    <ligand>
        <name>Fe cation</name>
        <dbReference type="ChEBI" id="CHEBI:24875"/>
        <label>1</label>
    </ligand>
</feature>
<feature type="binding site" evidence="7">
    <location>
        <position position="93"/>
    </location>
    <ligand>
        <name>Fe cation</name>
        <dbReference type="ChEBI" id="CHEBI:24875"/>
        <label>1</label>
    </ligand>
</feature>
<organism evidence="10 11">
    <name type="scientific">Fluviicola taffensis (strain DSM 16823 / NCIMB 13979 / RW262)</name>
    <dbReference type="NCBI Taxonomy" id="755732"/>
    <lineage>
        <taxon>Bacteria</taxon>
        <taxon>Pseudomonadati</taxon>
        <taxon>Bacteroidota</taxon>
        <taxon>Flavobacteriia</taxon>
        <taxon>Flavobacteriales</taxon>
        <taxon>Crocinitomicaceae</taxon>
        <taxon>Fluviicola</taxon>
    </lineage>
</organism>
<keyword evidence="3 7" id="KW-0479">Metal-binding</keyword>
<dbReference type="InterPro" id="IPR009078">
    <property type="entry name" value="Ferritin-like_SF"/>
</dbReference>
<reference evidence="10 11" key="1">
    <citation type="journal article" date="2011" name="Stand. Genomic Sci.">
        <title>Complete genome sequence of the gliding freshwater bacterium Fluviicola taffensis type strain (RW262).</title>
        <authorList>
            <person name="Woyke T."/>
            <person name="Chertkov O."/>
            <person name="Lapidus A."/>
            <person name="Nolan M."/>
            <person name="Lucas S."/>
            <person name="Del Rio T.G."/>
            <person name="Tice H."/>
            <person name="Cheng J.F."/>
            <person name="Tapia R."/>
            <person name="Han C."/>
            <person name="Goodwin L."/>
            <person name="Pitluck S."/>
            <person name="Liolios K."/>
            <person name="Pagani I."/>
            <person name="Ivanova N."/>
            <person name="Huntemann M."/>
            <person name="Mavromatis K."/>
            <person name="Mikhailova N."/>
            <person name="Pati A."/>
            <person name="Chen A."/>
            <person name="Palaniappan K."/>
            <person name="Land M."/>
            <person name="Hauser L."/>
            <person name="Brambilla E.M."/>
            <person name="Rohde M."/>
            <person name="Mwirichia R."/>
            <person name="Sikorski J."/>
            <person name="Tindall B.J."/>
            <person name="Goker M."/>
            <person name="Bristow J."/>
            <person name="Eisen J.A."/>
            <person name="Markowitz V."/>
            <person name="Hugenholtz P."/>
            <person name="Klenk H.P."/>
            <person name="Kyrpides N.C."/>
        </authorList>
    </citation>
    <scope>NUCLEOTIDE SEQUENCE [LARGE SCALE GENOMIC DNA]</scope>
    <source>
        <strain evidence="11">DSM 16823 / RW262 / RW262</strain>
    </source>
</reference>
<dbReference type="STRING" id="755732.Fluta_1554"/>
<dbReference type="GO" id="GO:0016491">
    <property type="term" value="F:oxidoreductase activity"/>
    <property type="evidence" value="ECO:0007669"/>
    <property type="project" value="UniProtKB-KW"/>
</dbReference>
<comment type="function">
    <text evidence="8">Iron-storage protein.</text>
</comment>
<comment type="subcellular location">
    <subcellularLocation>
        <location evidence="8">Cytoplasm</location>
    </subcellularLocation>
</comment>
<dbReference type="Proteomes" id="UP000007463">
    <property type="component" value="Chromosome"/>
</dbReference>
<evidence type="ECO:0000256" key="3">
    <source>
        <dbReference type="ARBA" id="ARBA00022723"/>
    </source>
</evidence>
<dbReference type="AlphaFoldDB" id="F2IF72"/>
<sequence>MNKRIEAALNDQIQKESSSSHYYLAMASWAETKGLNGTAKFMYTHSDEERFHMLKLIKFVNERGGVAIVPAVPEPAREYDSLERVFELLLEHEVGVSESINGVVDICLQEKDYSTHNFMQWYVSEQLEEEALARSILDKLRLIGGDKGGLYLFDRDMETAAANAVKAASTAQKA</sequence>
<keyword evidence="4 10" id="KW-0560">Oxidoreductase</keyword>
<dbReference type="GO" id="GO:0042802">
    <property type="term" value="F:identical protein binding"/>
    <property type="evidence" value="ECO:0007669"/>
    <property type="project" value="UniProtKB-ARBA"/>
</dbReference>
<accession>F2IF72</accession>
<keyword evidence="5 7" id="KW-0408">Iron</keyword>
<dbReference type="PANTHER" id="PTHR11431">
    <property type="entry name" value="FERRITIN"/>
    <property type="match status" value="1"/>
</dbReference>
<dbReference type="OrthoDB" id="9801481at2"/>
<dbReference type="eggNOG" id="COG1528">
    <property type="taxonomic scope" value="Bacteria"/>
</dbReference>
<dbReference type="Gene3D" id="1.20.1260.10">
    <property type="match status" value="1"/>
</dbReference>
<keyword evidence="8" id="KW-0963">Cytoplasm</keyword>
<dbReference type="SUPFAM" id="SSF47240">
    <property type="entry name" value="Ferritin-like"/>
    <property type="match status" value="1"/>
</dbReference>
<dbReference type="RefSeq" id="WP_013686317.1">
    <property type="nucleotide sequence ID" value="NC_015321.1"/>
</dbReference>
<dbReference type="InterPro" id="IPR009040">
    <property type="entry name" value="Ferritin-like_diiron"/>
</dbReference>
<dbReference type="PANTHER" id="PTHR11431:SF127">
    <property type="entry name" value="BACTERIAL NON-HEME FERRITIN"/>
    <property type="match status" value="1"/>
</dbReference>
<evidence type="ECO:0000256" key="5">
    <source>
        <dbReference type="ARBA" id="ARBA00023004"/>
    </source>
</evidence>
<evidence type="ECO:0000256" key="1">
    <source>
        <dbReference type="ARBA" id="ARBA00006950"/>
    </source>
</evidence>
<name>F2IF72_FLUTR</name>
<evidence type="ECO:0000313" key="11">
    <source>
        <dbReference type="Proteomes" id="UP000007463"/>
    </source>
</evidence>
<dbReference type="InterPro" id="IPR001519">
    <property type="entry name" value="Ferritin"/>
</dbReference>
<dbReference type="CDD" id="cd01055">
    <property type="entry name" value="Nonheme_Ferritin"/>
    <property type="match status" value="1"/>
</dbReference>
<dbReference type="InterPro" id="IPR008331">
    <property type="entry name" value="Ferritin_DPS_dom"/>
</dbReference>
<dbReference type="GO" id="GO:0005737">
    <property type="term" value="C:cytoplasm"/>
    <property type="evidence" value="ECO:0007669"/>
    <property type="project" value="UniProtKB-SubCell"/>
</dbReference>
<feature type="binding site" evidence="7">
    <location>
        <position position="49"/>
    </location>
    <ligand>
        <name>Fe cation</name>
        <dbReference type="ChEBI" id="CHEBI:24875"/>
        <label>1</label>
    </ligand>
</feature>
<gene>
    <name evidence="10" type="ordered locus">Fluta_1554</name>
</gene>
<dbReference type="PROSITE" id="PS50905">
    <property type="entry name" value="FERRITIN_LIKE"/>
    <property type="match status" value="1"/>
</dbReference>
<dbReference type="GO" id="GO:0006826">
    <property type="term" value="P:iron ion transport"/>
    <property type="evidence" value="ECO:0007669"/>
    <property type="project" value="InterPro"/>
</dbReference>
<feature type="binding site" evidence="7">
    <location>
        <position position="16"/>
    </location>
    <ligand>
        <name>Fe cation</name>
        <dbReference type="ChEBI" id="CHEBI:24875"/>
        <label>1</label>
    </ligand>
</feature>
<dbReference type="EC" id="1.16.3.2" evidence="8"/>
<dbReference type="GO" id="GO:0006879">
    <property type="term" value="P:intracellular iron ion homeostasis"/>
    <property type="evidence" value="ECO:0007669"/>
    <property type="project" value="UniProtKB-KW"/>
</dbReference>
<dbReference type="HOGENOM" id="CLU_065681_1_0_10"/>
<dbReference type="InterPro" id="IPR041719">
    <property type="entry name" value="Ferritin_prok"/>
</dbReference>
<dbReference type="GO" id="GO:0008198">
    <property type="term" value="F:ferrous iron binding"/>
    <property type="evidence" value="ECO:0007669"/>
    <property type="project" value="TreeGrafter"/>
</dbReference>
<dbReference type="GO" id="GO:0008199">
    <property type="term" value="F:ferric iron binding"/>
    <property type="evidence" value="ECO:0007669"/>
    <property type="project" value="InterPro"/>
</dbReference>
<comment type="catalytic activity">
    <reaction evidence="8">
        <text>4 Fe(2+) + O2 + 6 H2O = 4 iron(III) oxide-hydroxide + 12 H(+)</text>
        <dbReference type="Rhea" id="RHEA:11972"/>
        <dbReference type="ChEBI" id="CHEBI:15377"/>
        <dbReference type="ChEBI" id="CHEBI:15378"/>
        <dbReference type="ChEBI" id="CHEBI:15379"/>
        <dbReference type="ChEBI" id="CHEBI:29033"/>
        <dbReference type="ChEBI" id="CHEBI:78619"/>
        <dbReference type="EC" id="1.16.3.2"/>
    </reaction>
</comment>
<evidence type="ECO:0000256" key="7">
    <source>
        <dbReference type="PIRSR" id="PIRSR601519-1"/>
    </source>
</evidence>
<keyword evidence="11" id="KW-1185">Reference proteome</keyword>
<evidence type="ECO:0000256" key="8">
    <source>
        <dbReference type="RuleBase" id="RU361145"/>
    </source>
</evidence>
<evidence type="ECO:0000256" key="6">
    <source>
        <dbReference type="ARBA" id="ARBA00054546"/>
    </source>
</evidence>